<reference evidence="2 3" key="1">
    <citation type="journal article" date="2023" name="Microorganisms">
        <title>Thiorhodovibrio frisius and Trv. litoralis spp. nov., Two Novel Members from a Clade of Fastidious Purple Sulfur Bacteria That Exhibit Unique Red-Shifted Light-Harvesting Capabilities.</title>
        <authorList>
            <person name="Methner A."/>
            <person name="Kuzyk S.B."/>
            <person name="Petersen J."/>
            <person name="Bauer S."/>
            <person name="Brinkmann H."/>
            <person name="Sichau K."/>
            <person name="Wanner G."/>
            <person name="Wolf J."/>
            <person name="Neumann-Schaal M."/>
            <person name="Henke P."/>
            <person name="Tank M."/>
            <person name="Sproer C."/>
            <person name="Bunk B."/>
            <person name="Overmann J."/>
        </authorList>
    </citation>
    <scope>NUCLEOTIDE SEQUENCE [LARGE SCALE GENOMIC DNA]</scope>
    <source>
        <strain evidence="2 3">DSM 6702</strain>
    </source>
</reference>
<evidence type="ECO:0000259" key="1">
    <source>
        <dbReference type="Pfam" id="PF00534"/>
    </source>
</evidence>
<dbReference type="Pfam" id="PF00534">
    <property type="entry name" value="Glycos_transf_1"/>
    <property type="match status" value="1"/>
</dbReference>
<proteinExistence type="predicted"/>
<dbReference type="InterPro" id="IPR001296">
    <property type="entry name" value="Glyco_trans_1"/>
</dbReference>
<protein>
    <submittedName>
        <fullName evidence="2">Glycosyl transferases group 1</fullName>
    </submittedName>
</protein>
<evidence type="ECO:0000313" key="3">
    <source>
        <dbReference type="Proteomes" id="UP001432180"/>
    </source>
</evidence>
<name>A0ABZ0SB52_9GAMM</name>
<dbReference type="SUPFAM" id="SSF53756">
    <property type="entry name" value="UDP-Glycosyltransferase/glycogen phosphorylase"/>
    <property type="match status" value="1"/>
</dbReference>
<dbReference type="GO" id="GO:0016740">
    <property type="term" value="F:transferase activity"/>
    <property type="evidence" value="ECO:0007669"/>
    <property type="project" value="UniProtKB-KW"/>
</dbReference>
<dbReference type="Gene3D" id="3.40.50.2000">
    <property type="entry name" value="Glycogen Phosphorylase B"/>
    <property type="match status" value="1"/>
</dbReference>
<dbReference type="RefSeq" id="WP_328983488.1">
    <property type="nucleotide sequence ID" value="NZ_CP121472.1"/>
</dbReference>
<accession>A0ABZ0SB52</accession>
<keyword evidence="2" id="KW-0808">Transferase</keyword>
<feature type="domain" description="Glycosyl transferase family 1" evidence="1">
    <location>
        <begin position="223"/>
        <end position="369"/>
    </location>
</feature>
<keyword evidence="3" id="KW-1185">Reference proteome</keyword>
<dbReference type="EMBL" id="CP121472">
    <property type="protein sequence ID" value="WPL17677.1"/>
    <property type="molecule type" value="Genomic_DNA"/>
</dbReference>
<evidence type="ECO:0000313" key="2">
    <source>
        <dbReference type="EMBL" id="WPL17677.1"/>
    </source>
</evidence>
<organism evidence="2 3">
    <name type="scientific">Thiorhodovibrio winogradskyi</name>
    <dbReference type="NCBI Taxonomy" id="77007"/>
    <lineage>
        <taxon>Bacteria</taxon>
        <taxon>Pseudomonadati</taxon>
        <taxon>Pseudomonadota</taxon>
        <taxon>Gammaproteobacteria</taxon>
        <taxon>Chromatiales</taxon>
        <taxon>Chromatiaceae</taxon>
        <taxon>Thiorhodovibrio</taxon>
    </lineage>
</organism>
<gene>
    <name evidence="2" type="ORF">Thiowin_02716</name>
</gene>
<sequence>MNYYLYAIKARLLELVRFDYPQLKLPLSMYLLFLAWSQFRIGKPLLALQCLAKLQRSAWLGSTGPVVKLVRKYVYERPDSGNRRLQLIDELSETVSQSEKTERFFNNPLALFDGVCRILKFPTGAGKGVIIVKYNYCFPLMFKLFDMKSLAEHYHIVLEPSWAGTCDPAIIAYSVLDVPVFVMAYEDRDRDFLNLINTTLNPICLSSNWWVDHRVFYADPSVTKDIDVVVIAAWARFKRHHKIFKALRSVRKYRGNIKIALVGYPGDLTIDQIKKLATHFGLNDVIEYHEKIPQCKVSAILRRSKVNLLWSRFEGINRGIIEGMFCDVPCVIREGFNYGQKYAYINPKTGVWASESNLPEVLVDVIEKYNEFEPRAYVMEHHNCFLATKKLQELINASLRNLGKPGIHGIAVKVNELNCMKYFDEADTTRFASSIKNLIEFVR</sequence>
<dbReference type="Proteomes" id="UP001432180">
    <property type="component" value="Chromosome"/>
</dbReference>